<dbReference type="InterPro" id="IPR052828">
    <property type="entry name" value="NELF-A_domain"/>
</dbReference>
<evidence type="ECO:0000313" key="3">
    <source>
        <dbReference type="Proteomes" id="UP000075902"/>
    </source>
</evidence>
<feature type="compositionally biased region" description="Gly residues" evidence="1">
    <location>
        <begin position="114"/>
        <end position="125"/>
    </location>
</feature>
<proteinExistence type="predicted"/>
<dbReference type="PANTHER" id="PTHR13328:SF5">
    <property type="entry name" value="LD28815P"/>
    <property type="match status" value="1"/>
</dbReference>
<dbReference type="VEuPathDB" id="VectorBase:AMEC007868"/>
<protein>
    <submittedName>
        <fullName evidence="2">Uncharacterized protein</fullName>
    </submittedName>
</protein>
<dbReference type="GO" id="GO:0032021">
    <property type="term" value="C:NELF complex"/>
    <property type="evidence" value="ECO:0007669"/>
    <property type="project" value="TreeGrafter"/>
</dbReference>
<accession>A0A182TT56</accession>
<dbReference type="EnsemblMetazoa" id="AMEC007868-RA">
    <property type="protein sequence ID" value="AMEC007868-PA"/>
    <property type="gene ID" value="AMEC007868"/>
</dbReference>
<dbReference type="AlphaFoldDB" id="A0A182TT56"/>
<feature type="compositionally biased region" description="Low complexity" evidence="1">
    <location>
        <begin position="60"/>
        <end position="102"/>
    </location>
</feature>
<sequence length="431" mass="44885">NEGNSSAVVVDTEQVLASGEQWIGFAIQPTATSVAAAGGAGGEVGGGEVIARTAVATAVTMPPHTNNPHHLQQQQQQQQQQLGSAANNNQQQQQTGGQQHQQPGPPQSQPHNVGGRGGGGGGGSAGSVTAGADGVGRSTDRDNGNQQMQQQAVSVANQHQQQMMQQVYAQIPASAYMQPTPHGMYPVQVLPPTAGPVPNNVFVSNLTANVSVHGYPAISPYLATATPPGAYMPADVGAGPEMQLMPPAPYGNLHGGFYVIPSMAQHASGAPLFMPAPHMPMYYNPAIHAYQNLIYPPYIPSEYQMYDDGKGDDGGGPHGGQGGGHDDPGVHPGAAMWPQPPPIALDYHPETVEYLPVHEDDGAAGGMLPPGPPPQAIPPPAMGHHVLDPNVPGFTMQMAAAPIATMQPPPEEYIMQQQPPPAPQQQQQQQQ</sequence>
<dbReference type="STRING" id="34690.A0A182TT56"/>
<reference evidence="3" key="1">
    <citation type="submission" date="2014-01" db="EMBL/GenBank/DDBJ databases">
        <title>The Genome Sequence of Anopheles melas CM1001059_A (V2).</title>
        <authorList>
            <consortium name="The Broad Institute Genomics Platform"/>
            <person name="Neafsey D.E."/>
            <person name="Besansky N."/>
            <person name="Howell P."/>
            <person name="Walton C."/>
            <person name="Young S.K."/>
            <person name="Zeng Q."/>
            <person name="Gargeya S."/>
            <person name="Fitzgerald M."/>
            <person name="Haas B."/>
            <person name="Abouelleil A."/>
            <person name="Allen A.W."/>
            <person name="Alvarado L."/>
            <person name="Arachchi H.M."/>
            <person name="Berlin A.M."/>
            <person name="Chapman S.B."/>
            <person name="Gainer-Dewar J."/>
            <person name="Goldberg J."/>
            <person name="Griggs A."/>
            <person name="Gujja S."/>
            <person name="Hansen M."/>
            <person name="Howarth C."/>
            <person name="Imamovic A."/>
            <person name="Ireland A."/>
            <person name="Larimer J."/>
            <person name="McCowan C."/>
            <person name="Murphy C."/>
            <person name="Pearson M."/>
            <person name="Poon T.W."/>
            <person name="Priest M."/>
            <person name="Roberts A."/>
            <person name="Saif S."/>
            <person name="Shea T."/>
            <person name="Sisk P."/>
            <person name="Sykes S."/>
            <person name="Wortman J."/>
            <person name="Nusbaum C."/>
            <person name="Birren B."/>
        </authorList>
    </citation>
    <scope>NUCLEOTIDE SEQUENCE [LARGE SCALE GENOMIC DNA]</scope>
    <source>
        <strain evidence="3">CM1001059</strain>
    </source>
</reference>
<feature type="compositionally biased region" description="Polar residues" evidence="1">
    <location>
        <begin position="144"/>
        <end position="157"/>
    </location>
</feature>
<name>A0A182TT56_9DIPT</name>
<organism evidence="2 3">
    <name type="scientific">Anopheles melas</name>
    <dbReference type="NCBI Taxonomy" id="34690"/>
    <lineage>
        <taxon>Eukaryota</taxon>
        <taxon>Metazoa</taxon>
        <taxon>Ecdysozoa</taxon>
        <taxon>Arthropoda</taxon>
        <taxon>Hexapoda</taxon>
        <taxon>Insecta</taxon>
        <taxon>Pterygota</taxon>
        <taxon>Neoptera</taxon>
        <taxon>Endopterygota</taxon>
        <taxon>Diptera</taxon>
        <taxon>Nematocera</taxon>
        <taxon>Culicoidea</taxon>
        <taxon>Culicidae</taxon>
        <taxon>Anophelinae</taxon>
        <taxon>Anopheles</taxon>
    </lineage>
</organism>
<keyword evidence="3" id="KW-1185">Reference proteome</keyword>
<evidence type="ECO:0000313" key="2">
    <source>
        <dbReference type="EnsemblMetazoa" id="AMEC007868-PA"/>
    </source>
</evidence>
<dbReference type="Proteomes" id="UP000075902">
    <property type="component" value="Unassembled WGS sequence"/>
</dbReference>
<feature type="region of interest" description="Disordered" evidence="1">
    <location>
        <begin position="60"/>
        <end position="157"/>
    </location>
</feature>
<dbReference type="GO" id="GO:0034244">
    <property type="term" value="P:negative regulation of transcription elongation by RNA polymerase II"/>
    <property type="evidence" value="ECO:0007669"/>
    <property type="project" value="TreeGrafter"/>
</dbReference>
<feature type="region of interest" description="Disordered" evidence="1">
    <location>
        <begin position="305"/>
        <end position="343"/>
    </location>
</feature>
<reference evidence="2" key="2">
    <citation type="submission" date="2020-05" db="UniProtKB">
        <authorList>
            <consortium name="EnsemblMetazoa"/>
        </authorList>
    </citation>
    <scope>IDENTIFICATION</scope>
    <source>
        <strain evidence="2">CM1001059</strain>
    </source>
</reference>
<evidence type="ECO:0000256" key="1">
    <source>
        <dbReference type="SAM" id="MobiDB-lite"/>
    </source>
</evidence>
<feature type="region of interest" description="Disordered" evidence="1">
    <location>
        <begin position="406"/>
        <end position="431"/>
    </location>
</feature>
<dbReference type="PANTHER" id="PTHR13328">
    <property type="entry name" value="NEGATIVE ELONGATION FACTOR A NELF-A"/>
    <property type="match status" value="1"/>
</dbReference>
<feature type="compositionally biased region" description="Low complexity" evidence="1">
    <location>
        <begin position="126"/>
        <end position="136"/>
    </location>
</feature>